<dbReference type="EMBL" id="LAZR01028143">
    <property type="protein sequence ID" value="KKL63510.1"/>
    <property type="molecule type" value="Genomic_DNA"/>
</dbReference>
<gene>
    <name evidence="2" type="ORF">LCGC14_2174390</name>
</gene>
<name>A0A0F9G1T5_9ZZZZ</name>
<reference evidence="2" key="1">
    <citation type="journal article" date="2015" name="Nature">
        <title>Complex archaea that bridge the gap between prokaryotes and eukaryotes.</title>
        <authorList>
            <person name="Spang A."/>
            <person name="Saw J.H."/>
            <person name="Jorgensen S.L."/>
            <person name="Zaremba-Niedzwiedzka K."/>
            <person name="Martijn J."/>
            <person name="Lind A.E."/>
            <person name="van Eijk R."/>
            <person name="Schleper C."/>
            <person name="Guy L."/>
            <person name="Ettema T.J."/>
        </authorList>
    </citation>
    <scope>NUCLEOTIDE SEQUENCE</scope>
</reference>
<evidence type="ECO:0000256" key="1">
    <source>
        <dbReference type="SAM" id="MobiDB-lite"/>
    </source>
</evidence>
<dbReference type="AlphaFoldDB" id="A0A0F9G1T5"/>
<sequence>MQGESAKRTIAWEQEKIELRRQHDFDMGEQRRDIENQLIMTEEGREKQKISSQKNSLREAHKQGQLSDEELKASIGILKKKSIIELKNQKIFLDANEEEISKKIPEEIFIESLPVNYESLSKEQEEVFKSLIKRKDIVRVKEEKSINIQITKFGKEIVGLGAKSDLIEKLTPEILKKEYLWKNKK</sequence>
<protein>
    <submittedName>
        <fullName evidence="2">Uncharacterized protein</fullName>
    </submittedName>
</protein>
<feature type="region of interest" description="Disordered" evidence="1">
    <location>
        <begin position="38"/>
        <end position="67"/>
    </location>
</feature>
<feature type="non-terminal residue" evidence="2">
    <location>
        <position position="185"/>
    </location>
</feature>
<organism evidence="2">
    <name type="scientific">marine sediment metagenome</name>
    <dbReference type="NCBI Taxonomy" id="412755"/>
    <lineage>
        <taxon>unclassified sequences</taxon>
        <taxon>metagenomes</taxon>
        <taxon>ecological metagenomes</taxon>
    </lineage>
</organism>
<evidence type="ECO:0000313" key="2">
    <source>
        <dbReference type="EMBL" id="KKL63510.1"/>
    </source>
</evidence>
<comment type="caution">
    <text evidence="2">The sequence shown here is derived from an EMBL/GenBank/DDBJ whole genome shotgun (WGS) entry which is preliminary data.</text>
</comment>
<accession>A0A0F9G1T5</accession>
<proteinExistence type="predicted"/>